<dbReference type="RefSeq" id="XP_045960030.1">
    <property type="nucleotide sequence ID" value="XM_046102547.1"/>
</dbReference>
<reference evidence="2" key="1">
    <citation type="journal article" date="2021" name="Nat. Commun.">
        <title>Genetic determinants of endophytism in the Arabidopsis root mycobiome.</title>
        <authorList>
            <person name="Mesny F."/>
            <person name="Miyauchi S."/>
            <person name="Thiergart T."/>
            <person name="Pickel B."/>
            <person name="Atanasova L."/>
            <person name="Karlsson M."/>
            <person name="Huettel B."/>
            <person name="Barry K.W."/>
            <person name="Haridas S."/>
            <person name="Chen C."/>
            <person name="Bauer D."/>
            <person name="Andreopoulos W."/>
            <person name="Pangilinan J."/>
            <person name="LaButti K."/>
            <person name="Riley R."/>
            <person name="Lipzen A."/>
            <person name="Clum A."/>
            <person name="Drula E."/>
            <person name="Henrissat B."/>
            <person name="Kohler A."/>
            <person name="Grigoriev I.V."/>
            <person name="Martin F.M."/>
            <person name="Hacquard S."/>
        </authorList>
    </citation>
    <scope>NUCLEOTIDE SEQUENCE</scope>
    <source>
        <strain evidence="2">MPI-SDFR-AT-0073</strain>
    </source>
</reference>
<evidence type="ECO:0000259" key="1">
    <source>
        <dbReference type="Pfam" id="PF15055"/>
    </source>
</evidence>
<dbReference type="GeneID" id="70131439"/>
<feature type="domain" description="Distal membrane-arm assembly complex protein 1-like" evidence="1">
    <location>
        <begin position="28"/>
        <end position="61"/>
    </location>
</feature>
<sequence>MIGDKESTYKLDKPEKLNELLKADGGDDCTGCKVIGGGAFLGLGAYSYFSGMSQIEQQRAKIIASRSFLGVRSRKAGIAATSLGLAWMGIYRLLM</sequence>
<protein>
    <recommendedName>
        <fullName evidence="1">Distal membrane-arm assembly complex protein 1-like domain-containing protein</fullName>
    </recommendedName>
</protein>
<dbReference type="Pfam" id="PF15055">
    <property type="entry name" value="DMAC1_Dmo2"/>
    <property type="match status" value="1"/>
</dbReference>
<dbReference type="InterPro" id="IPR028036">
    <property type="entry name" value="DMAC1-like_dom"/>
</dbReference>
<comment type="caution">
    <text evidence="2">The sequence shown here is derived from an EMBL/GenBank/DDBJ whole genome shotgun (WGS) entry which is preliminary data.</text>
</comment>
<dbReference type="InterPro" id="IPR053092">
    <property type="entry name" value="Mitochondrial_unc_protein"/>
</dbReference>
<name>A0A9P9A055_9PEZI</name>
<keyword evidence="3" id="KW-1185">Reference proteome</keyword>
<evidence type="ECO:0000313" key="3">
    <source>
        <dbReference type="Proteomes" id="UP000758603"/>
    </source>
</evidence>
<organism evidence="2 3">
    <name type="scientific">Truncatella angustata</name>
    <dbReference type="NCBI Taxonomy" id="152316"/>
    <lineage>
        <taxon>Eukaryota</taxon>
        <taxon>Fungi</taxon>
        <taxon>Dikarya</taxon>
        <taxon>Ascomycota</taxon>
        <taxon>Pezizomycotina</taxon>
        <taxon>Sordariomycetes</taxon>
        <taxon>Xylariomycetidae</taxon>
        <taxon>Amphisphaeriales</taxon>
        <taxon>Sporocadaceae</taxon>
        <taxon>Truncatella</taxon>
    </lineage>
</organism>
<dbReference type="PANTHER" id="PTHR28048">
    <property type="entry name" value="ACR195WP"/>
    <property type="match status" value="1"/>
</dbReference>
<accession>A0A9P9A055</accession>
<dbReference type="AlphaFoldDB" id="A0A9P9A055"/>
<dbReference type="EMBL" id="JAGPXC010000003">
    <property type="protein sequence ID" value="KAH6655765.1"/>
    <property type="molecule type" value="Genomic_DNA"/>
</dbReference>
<gene>
    <name evidence="2" type="ORF">BKA67DRAFT_561812</name>
</gene>
<dbReference type="PANTHER" id="PTHR28048:SF1">
    <property type="entry name" value="ACR195WP"/>
    <property type="match status" value="1"/>
</dbReference>
<proteinExistence type="predicted"/>
<evidence type="ECO:0000313" key="2">
    <source>
        <dbReference type="EMBL" id="KAH6655765.1"/>
    </source>
</evidence>
<dbReference type="OrthoDB" id="6604875at2759"/>
<dbReference type="Proteomes" id="UP000758603">
    <property type="component" value="Unassembled WGS sequence"/>
</dbReference>